<dbReference type="InterPro" id="IPR011990">
    <property type="entry name" value="TPR-like_helical_dom_sf"/>
</dbReference>
<dbReference type="STRING" id="685588.A0A067TM89"/>
<dbReference type="AlphaFoldDB" id="A0A067TM89"/>
<evidence type="ECO:0000313" key="1">
    <source>
        <dbReference type="EMBL" id="KDR80073.1"/>
    </source>
</evidence>
<organism evidence="1 2">
    <name type="scientific">Galerina marginata (strain CBS 339.88)</name>
    <dbReference type="NCBI Taxonomy" id="685588"/>
    <lineage>
        <taxon>Eukaryota</taxon>
        <taxon>Fungi</taxon>
        <taxon>Dikarya</taxon>
        <taxon>Basidiomycota</taxon>
        <taxon>Agaricomycotina</taxon>
        <taxon>Agaricomycetes</taxon>
        <taxon>Agaricomycetidae</taxon>
        <taxon>Agaricales</taxon>
        <taxon>Agaricineae</taxon>
        <taxon>Strophariaceae</taxon>
        <taxon>Galerina</taxon>
    </lineage>
</organism>
<dbReference type="HOGENOM" id="CLU_058859_0_0_1"/>
<reference evidence="2" key="1">
    <citation type="journal article" date="2014" name="Proc. Natl. Acad. Sci. U.S.A.">
        <title>Extensive sampling of basidiomycete genomes demonstrates inadequacy of the white-rot/brown-rot paradigm for wood decay fungi.</title>
        <authorList>
            <person name="Riley R."/>
            <person name="Salamov A.A."/>
            <person name="Brown D.W."/>
            <person name="Nagy L.G."/>
            <person name="Floudas D."/>
            <person name="Held B.W."/>
            <person name="Levasseur A."/>
            <person name="Lombard V."/>
            <person name="Morin E."/>
            <person name="Otillar R."/>
            <person name="Lindquist E.A."/>
            <person name="Sun H."/>
            <person name="LaButti K.M."/>
            <person name="Schmutz J."/>
            <person name="Jabbour D."/>
            <person name="Luo H."/>
            <person name="Baker S.E."/>
            <person name="Pisabarro A.G."/>
            <person name="Walton J.D."/>
            <person name="Blanchette R.A."/>
            <person name="Henrissat B."/>
            <person name="Martin F."/>
            <person name="Cullen D."/>
            <person name="Hibbett D.S."/>
            <person name="Grigoriev I.V."/>
        </authorList>
    </citation>
    <scope>NUCLEOTIDE SEQUENCE [LARGE SCALE GENOMIC DNA]</scope>
    <source>
        <strain evidence="2">CBS 339.88</strain>
    </source>
</reference>
<dbReference type="Gene3D" id="1.25.40.10">
    <property type="entry name" value="Tetratricopeptide repeat domain"/>
    <property type="match status" value="1"/>
</dbReference>
<protein>
    <submittedName>
        <fullName evidence="1">Uncharacterized protein</fullName>
    </submittedName>
</protein>
<dbReference type="OrthoDB" id="2942533at2759"/>
<evidence type="ECO:0000313" key="2">
    <source>
        <dbReference type="Proteomes" id="UP000027222"/>
    </source>
</evidence>
<accession>A0A067TM89</accession>
<name>A0A067TM89_GALM3</name>
<keyword evidence="2" id="KW-1185">Reference proteome</keyword>
<dbReference type="EMBL" id="KL142372">
    <property type="protein sequence ID" value="KDR80073.1"/>
    <property type="molecule type" value="Genomic_DNA"/>
</dbReference>
<dbReference type="Proteomes" id="UP000027222">
    <property type="component" value="Unassembled WGS sequence"/>
</dbReference>
<sequence length="442" mass="50519">MVLSFPVSSFPCFSQRRSWTKMSLNLPLVKTFFFLDKCEALGWDPELAQSIMSKVRPDPITGEIEDEDIMRFIQLNPDDPDGQRIARLSAEKKWKHKEEKITMPSNIDCSKFQVTLGTLWIIKPYGSQIVHELAEKLGMEVPQHNSYITCLVHLSPWWDKDEVRVREEYVTLPDSKTVERLIRMAIAKPKPPFSPYLPNYLFLSSELREHAAALKPFLDSLPKPFEWFVFQPAQEQSLYEERRQKKIEQYDRYLALASVKMGVGNTALAARDQAGAIDGYMDAILCLQKASILSCEIDSTKNILATCLGNCSLARLLDGDRRDAKKALDDATMALKLDEHYAEGYICLSSAYEALGIYSQAEESLARALRRPQLENDDLVVHCLIALQTDRKGLPTEKDAFEDWSRRIFGNTGSARRMKNVRGLWRKRCEEHKRAFASVRSG</sequence>
<proteinExistence type="predicted"/>
<gene>
    <name evidence="1" type="ORF">GALMADRAFT_1177641</name>
</gene>
<dbReference type="SUPFAM" id="SSF48452">
    <property type="entry name" value="TPR-like"/>
    <property type="match status" value="1"/>
</dbReference>